<protein>
    <recommendedName>
        <fullName evidence="3">Carboxylic ester hydrolase</fullName>
        <ecNumber evidence="3">3.1.1.-</ecNumber>
    </recommendedName>
</protein>
<organism evidence="5 6">
    <name type="scientific">Vibrio marisflavi CECT 7928</name>
    <dbReference type="NCBI Taxonomy" id="634439"/>
    <lineage>
        <taxon>Bacteria</taxon>
        <taxon>Pseudomonadati</taxon>
        <taxon>Pseudomonadota</taxon>
        <taxon>Gammaproteobacteria</taxon>
        <taxon>Vibrionales</taxon>
        <taxon>Vibrionaceae</taxon>
        <taxon>Vibrio</taxon>
    </lineage>
</organism>
<evidence type="ECO:0000256" key="2">
    <source>
        <dbReference type="ARBA" id="ARBA00022801"/>
    </source>
</evidence>
<dbReference type="Gene3D" id="3.40.50.1820">
    <property type="entry name" value="alpha/beta hydrolase"/>
    <property type="match status" value="1"/>
</dbReference>
<dbReference type="InterPro" id="IPR029058">
    <property type="entry name" value="AB_hydrolase_fold"/>
</dbReference>
<evidence type="ECO:0000259" key="4">
    <source>
        <dbReference type="Pfam" id="PF00135"/>
    </source>
</evidence>
<comment type="caution">
    <text evidence="5">The sequence shown here is derived from an EMBL/GenBank/DDBJ whole genome shotgun (WGS) entry which is preliminary data.</text>
</comment>
<sequence length="490" mass="52927">MDNQKTVEINTPFGPVCCIESQGVLSAHRLRYAIPPLEEHRFALPVPITPWTTPLDCTKKGLQPLQLPCRLDSVMGEYSIPMGEDCLHLDVWAPSSNTENAPVLVYIHGGAFITGSGSYSCYDGSQLVKNTGMVVVNISYRIGALGFLPIDDIAPANLGLHDQLCALDFIQKVVSSFGGDPNNVTIAGQSAGAHSVAIHLDHPASRQYFHRAIMMSAPLGAKLHQPDKIREIAAAYLEELGVKPGDREALCRVSSEELLRAQKLLQEKFAPSGGEITPPFIPSVDGDFVTSQPGLALREGSATDIDVMIGTTREEMAAFLPTEPAIQAEIAKLAMPLFQRRFGEQAVAAMKKAAGYRVPSTPFNLISDVQTQAIFTEGSLEAAAGHSDNGGTTYVYSFDWQAPSSKFAACHCIDLPFLFGNLDVWVDAPMLDGAGKQEMENLVDIFQGAIAAFVRSGSPNGDSLPDWHQYGKAGLELHFDRRITVGSTRT</sequence>
<evidence type="ECO:0000313" key="6">
    <source>
        <dbReference type="Proteomes" id="UP000838748"/>
    </source>
</evidence>
<keyword evidence="2 3" id="KW-0378">Hydrolase</keyword>
<reference evidence="5" key="1">
    <citation type="submission" date="2021-11" db="EMBL/GenBank/DDBJ databases">
        <authorList>
            <person name="Rodrigo-Torres L."/>
            <person name="Arahal R. D."/>
            <person name="Lucena T."/>
        </authorList>
    </citation>
    <scope>NUCLEOTIDE SEQUENCE</scope>
    <source>
        <strain evidence="5">CECT 7928</strain>
    </source>
</reference>
<keyword evidence="6" id="KW-1185">Reference proteome</keyword>
<dbReference type="PROSITE" id="PS00122">
    <property type="entry name" value="CARBOXYLESTERASE_B_1"/>
    <property type="match status" value="1"/>
</dbReference>
<accession>A0ABM8ZYN8</accession>
<evidence type="ECO:0000256" key="3">
    <source>
        <dbReference type="RuleBase" id="RU361235"/>
    </source>
</evidence>
<feature type="domain" description="Carboxylesterase type B" evidence="4">
    <location>
        <begin position="30"/>
        <end position="473"/>
    </location>
</feature>
<dbReference type="SUPFAM" id="SSF53474">
    <property type="entry name" value="alpha/beta-Hydrolases"/>
    <property type="match status" value="1"/>
</dbReference>
<name>A0ABM8ZYN8_9VIBR</name>
<dbReference type="EMBL" id="CAKLDM010000001">
    <property type="protein sequence ID" value="CAH0536073.1"/>
    <property type="molecule type" value="Genomic_DNA"/>
</dbReference>
<dbReference type="InterPro" id="IPR019826">
    <property type="entry name" value="Carboxylesterase_B_AS"/>
</dbReference>
<comment type="similarity">
    <text evidence="1 3">Belongs to the type-B carboxylesterase/lipase family.</text>
</comment>
<proteinExistence type="inferred from homology"/>
<dbReference type="Pfam" id="PF00135">
    <property type="entry name" value="COesterase"/>
    <property type="match status" value="1"/>
</dbReference>
<dbReference type="PANTHER" id="PTHR11559">
    <property type="entry name" value="CARBOXYLESTERASE"/>
    <property type="match status" value="1"/>
</dbReference>
<dbReference type="InterPro" id="IPR002018">
    <property type="entry name" value="CarbesteraseB"/>
</dbReference>
<gene>
    <name evidence="5" type="primary">pnbA</name>
    <name evidence="5" type="ORF">VMF7928_00169</name>
</gene>
<dbReference type="InterPro" id="IPR050309">
    <property type="entry name" value="Type-B_Carboxylest/Lipase"/>
</dbReference>
<dbReference type="Proteomes" id="UP000838748">
    <property type="component" value="Unassembled WGS sequence"/>
</dbReference>
<evidence type="ECO:0000313" key="5">
    <source>
        <dbReference type="EMBL" id="CAH0536073.1"/>
    </source>
</evidence>
<evidence type="ECO:0000256" key="1">
    <source>
        <dbReference type="ARBA" id="ARBA00005964"/>
    </source>
</evidence>
<dbReference type="RefSeq" id="WP_237359580.1">
    <property type="nucleotide sequence ID" value="NZ_CAKLDM010000001.1"/>
</dbReference>
<dbReference type="EC" id="3.1.1.-" evidence="3"/>
<dbReference type="GO" id="GO:0016787">
    <property type="term" value="F:hydrolase activity"/>
    <property type="evidence" value="ECO:0007669"/>
    <property type="project" value="UniProtKB-KW"/>
</dbReference>